<dbReference type="AlphaFoldDB" id="A0A0A9AJD9"/>
<proteinExistence type="predicted"/>
<protein>
    <submittedName>
        <fullName evidence="1">Uncharacterized protein</fullName>
    </submittedName>
</protein>
<evidence type="ECO:0000313" key="1">
    <source>
        <dbReference type="EMBL" id="JAD49978.1"/>
    </source>
</evidence>
<accession>A0A0A9AJD9</accession>
<dbReference type="EMBL" id="GBRH01247917">
    <property type="protein sequence ID" value="JAD49978.1"/>
    <property type="molecule type" value="Transcribed_RNA"/>
</dbReference>
<name>A0A0A9AJD9_ARUDO</name>
<organism evidence="1">
    <name type="scientific">Arundo donax</name>
    <name type="common">Giant reed</name>
    <name type="synonym">Donax arundinaceus</name>
    <dbReference type="NCBI Taxonomy" id="35708"/>
    <lineage>
        <taxon>Eukaryota</taxon>
        <taxon>Viridiplantae</taxon>
        <taxon>Streptophyta</taxon>
        <taxon>Embryophyta</taxon>
        <taxon>Tracheophyta</taxon>
        <taxon>Spermatophyta</taxon>
        <taxon>Magnoliopsida</taxon>
        <taxon>Liliopsida</taxon>
        <taxon>Poales</taxon>
        <taxon>Poaceae</taxon>
        <taxon>PACMAD clade</taxon>
        <taxon>Arundinoideae</taxon>
        <taxon>Arundineae</taxon>
        <taxon>Arundo</taxon>
    </lineage>
</organism>
<reference evidence="1" key="2">
    <citation type="journal article" date="2015" name="Data Brief">
        <title>Shoot transcriptome of the giant reed, Arundo donax.</title>
        <authorList>
            <person name="Barrero R.A."/>
            <person name="Guerrero F.D."/>
            <person name="Moolhuijzen P."/>
            <person name="Goolsby J.A."/>
            <person name="Tidwell J."/>
            <person name="Bellgard S.E."/>
            <person name="Bellgard M.I."/>
        </authorList>
    </citation>
    <scope>NUCLEOTIDE SEQUENCE</scope>
    <source>
        <tissue evidence="1">Shoot tissue taken approximately 20 cm above the soil surface</tissue>
    </source>
</reference>
<sequence>MQFIIRMDIYAFKLTIDLKQYLVSLRMFETRFGFRKEV</sequence>
<reference evidence="1" key="1">
    <citation type="submission" date="2014-09" db="EMBL/GenBank/DDBJ databases">
        <authorList>
            <person name="Magalhaes I.L.F."/>
            <person name="Oliveira U."/>
            <person name="Santos F.R."/>
            <person name="Vidigal T.H.D.A."/>
            <person name="Brescovit A.D."/>
            <person name="Santos A.J."/>
        </authorList>
    </citation>
    <scope>NUCLEOTIDE SEQUENCE</scope>
    <source>
        <tissue evidence="1">Shoot tissue taken approximately 20 cm above the soil surface</tissue>
    </source>
</reference>